<comment type="caution">
    <text evidence="2">The sequence shown here is derived from an EMBL/GenBank/DDBJ whole genome shotgun (WGS) entry which is preliminary data.</text>
</comment>
<evidence type="ECO:0000256" key="1">
    <source>
        <dbReference type="SAM" id="MobiDB-lite"/>
    </source>
</evidence>
<name>A0A9W8CHB8_9FUNG</name>
<dbReference type="Proteomes" id="UP001145021">
    <property type="component" value="Unassembled WGS sequence"/>
</dbReference>
<accession>A0A9W8CHB8</accession>
<dbReference type="AlphaFoldDB" id="A0A9W8CHB8"/>
<proteinExistence type="predicted"/>
<gene>
    <name evidence="2" type="ORF">LPJ64_005773</name>
</gene>
<evidence type="ECO:0000313" key="2">
    <source>
        <dbReference type="EMBL" id="KAJ1642374.1"/>
    </source>
</evidence>
<organism evidence="2 3">
    <name type="scientific">Coemansia asiatica</name>
    <dbReference type="NCBI Taxonomy" id="1052880"/>
    <lineage>
        <taxon>Eukaryota</taxon>
        <taxon>Fungi</taxon>
        <taxon>Fungi incertae sedis</taxon>
        <taxon>Zoopagomycota</taxon>
        <taxon>Kickxellomycotina</taxon>
        <taxon>Kickxellomycetes</taxon>
        <taxon>Kickxellales</taxon>
        <taxon>Kickxellaceae</taxon>
        <taxon>Coemansia</taxon>
    </lineage>
</organism>
<feature type="compositionally biased region" description="Low complexity" evidence="1">
    <location>
        <begin position="96"/>
        <end position="107"/>
    </location>
</feature>
<evidence type="ECO:0000313" key="3">
    <source>
        <dbReference type="Proteomes" id="UP001145021"/>
    </source>
</evidence>
<feature type="non-terminal residue" evidence="2">
    <location>
        <position position="1"/>
    </location>
</feature>
<feature type="region of interest" description="Disordered" evidence="1">
    <location>
        <begin position="57"/>
        <end position="107"/>
    </location>
</feature>
<keyword evidence="3" id="KW-1185">Reference proteome</keyword>
<sequence>WKQQDLHQQQQEQQQQQNQECQCKEYVQQRLLNDEWQLQMPLKCNLGAVYYQQQQQQQNEHDALQDEFAHNQEQLGQQIADLPENVQQQRHKQQHSHQNQQEQQQRD</sequence>
<feature type="compositionally biased region" description="Basic and acidic residues" evidence="1">
    <location>
        <begin position="59"/>
        <end position="70"/>
    </location>
</feature>
<reference evidence="2" key="1">
    <citation type="submission" date="2022-07" db="EMBL/GenBank/DDBJ databases">
        <title>Phylogenomic reconstructions and comparative analyses of Kickxellomycotina fungi.</title>
        <authorList>
            <person name="Reynolds N.K."/>
            <person name="Stajich J.E."/>
            <person name="Barry K."/>
            <person name="Grigoriev I.V."/>
            <person name="Crous P."/>
            <person name="Smith M.E."/>
        </authorList>
    </citation>
    <scope>NUCLEOTIDE SEQUENCE</scope>
    <source>
        <strain evidence="2">NBRC 105413</strain>
    </source>
</reference>
<protein>
    <submittedName>
        <fullName evidence="2">Uncharacterized protein</fullName>
    </submittedName>
</protein>
<dbReference type="EMBL" id="JANBOH010000414">
    <property type="protein sequence ID" value="KAJ1642374.1"/>
    <property type="molecule type" value="Genomic_DNA"/>
</dbReference>